<gene>
    <name evidence="1" type="ORF">Aargi30884_15250</name>
</gene>
<evidence type="ECO:0000313" key="1">
    <source>
        <dbReference type="EMBL" id="BBK22622.1"/>
    </source>
</evidence>
<dbReference type="KEGG" id="aarg:Aargi30884_15250"/>
<dbReference type="Proteomes" id="UP000464754">
    <property type="component" value="Chromosome"/>
</dbReference>
<evidence type="ECO:0000313" key="2">
    <source>
        <dbReference type="Proteomes" id="UP000464754"/>
    </source>
</evidence>
<name>A0A6N4TKM5_9FIRM</name>
<dbReference type="EMBL" id="AP019695">
    <property type="protein sequence ID" value="BBK22622.1"/>
    <property type="molecule type" value="Genomic_DNA"/>
</dbReference>
<accession>A0A6N4TKM5</accession>
<dbReference type="RefSeq" id="WP_163051940.1">
    <property type="nucleotide sequence ID" value="NZ_AP019695.1"/>
</dbReference>
<protein>
    <submittedName>
        <fullName evidence="1">Uncharacterized protein</fullName>
    </submittedName>
</protein>
<reference evidence="2" key="1">
    <citation type="submission" date="2019-05" db="EMBL/GenBank/DDBJ databases">
        <title>Complete genome sequencing of Absiella argi strain JCM 30884.</title>
        <authorList>
            <person name="Sakamoto M."/>
            <person name="Murakami T."/>
            <person name="Mori H."/>
        </authorList>
    </citation>
    <scope>NUCLEOTIDE SEQUENCE [LARGE SCALE GENOMIC DNA]</scope>
    <source>
        <strain evidence="2">JCM 30884</strain>
    </source>
</reference>
<sequence length="71" mass="8511">MKYDEISLIDVHAALLNMMNETNRDIDELRYKLYQVSLKRKELQKYIDELEIRMESASNCTKSDIRERVSI</sequence>
<organism evidence="1 2">
    <name type="scientific">Amedibacterium intestinale</name>
    <dbReference type="NCBI Taxonomy" id="2583452"/>
    <lineage>
        <taxon>Bacteria</taxon>
        <taxon>Bacillati</taxon>
        <taxon>Bacillota</taxon>
        <taxon>Erysipelotrichia</taxon>
        <taxon>Erysipelotrichales</taxon>
        <taxon>Erysipelotrichaceae</taxon>
        <taxon>Amedibacterium</taxon>
    </lineage>
</organism>
<proteinExistence type="predicted"/>
<dbReference type="AlphaFoldDB" id="A0A6N4TKM5"/>
<keyword evidence="2" id="KW-1185">Reference proteome</keyword>